<proteinExistence type="predicted"/>
<dbReference type="PANTHER" id="PTHR34071">
    <property type="entry name" value="5-NITROIMIDAZOLE ANTIBIOTICS RESISTANCE PROTEIN, NIMA-FAMILY-RELATED PROTEIN-RELATED"/>
    <property type="match status" value="1"/>
</dbReference>
<dbReference type="EMBL" id="QTTN01000021">
    <property type="protein sequence ID" value="REE80155.1"/>
    <property type="molecule type" value="Genomic_DNA"/>
</dbReference>
<dbReference type="OrthoDB" id="9794935at2"/>
<name>A0A3D9RTY2_9BACL</name>
<dbReference type="InterPro" id="IPR024747">
    <property type="entry name" value="Pyridox_Oxase-rel"/>
</dbReference>
<dbReference type="RefSeq" id="WP_116190324.1">
    <property type="nucleotide sequence ID" value="NZ_QTTN01000021.1"/>
</dbReference>
<dbReference type="Pfam" id="PF12900">
    <property type="entry name" value="Pyridox_ox_2"/>
    <property type="match status" value="1"/>
</dbReference>
<accession>A0A3D9RTY2</accession>
<dbReference type="PANTHER" id="PTHR34071:SF2">
    <property type="entry name" value="FLAVIN-NUCLEOTIDE-BINDING PROTEIN"/>
    <property type="match status" value="1"/>
</dbReference>
<evidence type="ECO:0000313" key="1">
    <source>
        <dbReference type="EMBL" id="REE80155.1"/>
    </source>
</evidence>
<evidence type="ECO:0008006" key="3">
    <source>
        <dbReference type="Google" id="ProtNLM"/>
    </source>
</evidence>
<evidence type="ECO:0000313" key="2">
    <source>
        <dbReference type="Proteomes" id="UP000256304"/>
    </source>
</evidence>
<protein>
    <recommendedName>
        <fullName evidence="3">Nitroimidazol reductase NimA-like FMN-containing flavoprotein (Pyridoxamine 5'-phosphate oxidase superfamily)</fullName>
    </recommendedName>
</protein>
<organism evidence="1 2">
    <name type="scientific">Paenibacillus taihuensis</name>
    <dbReference type="NCBI Taxonomy" id="1156355"/>
    <lineage>
        <taxon>Bacteria</taxon>
        <taxon>Bacillati</taxon>
        <taxon>Bacillota</taxon>
        <taxon>Bacilli</taxon>
        <taxon>Bacillales</taxon>
        <taxon>Paenibacillaceae</taxon>
        <taxon>Paenibacillus</taxon>
    </lineage>
</organism>
<dbReference type="Proteomes" id="UP000256304">
    <property type="component" value="Unassembled WGS sequence"/>
</dbReference>
<dbReference type="Gene3D" id="2.30.110.10">
    <property type="entry name" value="Electron Transport, Fmn-binding Protein, Chain A"/>
    <property type="match status" value="1"/>
</dbReference>
<dbReference type="SUPFAM" id="SSF50475">
    <property type="entry name" value="FMN-binding split barrel"/>
    <property type="match status" value="1"/>
</dbReference>
<keyword evidence="2" id="KW-1185">Reference proteome</keyword>
<reference evidence="1 2" key="1">
    <citation type="submission" date="2018-08" db="EMBL/GenBank/DDBJ databases">
        <title>Genomic Encyclopedia of Type Strains, Phase III (KMG-III): the genomes of soil and plant-associated and newly described type strains.</title>
        <authorList>
            <person name="Whitman W."/>
        </authorList>
    </citation>
    <scope>NUCLEOTIDE SEQUENCE [LARGE SCALE GENOMIC DNA]</scope>
    <source>
        <strain evidence="1 2">CGMCC 1.10966</strain>
    </source>
</reference>
<gene>
    <name evidence="1" type="ORF">A8990_1213</name>
</gene>
<dbReference type="InterPro" id="IPR012349">
    <property type="entry name" value="Split_barrel_FMN-bd"/>
</dbReference>
<sequence>MFPIRMSKLACTDDARIQQFLKNARIGFLGLTTDDVPYVVPLNYYWSDGAVYFHGAAEGRKITMIDRNPRACFTVSEEYGTIASPIPAHTDTAYMSAIVDGTIVKVTDNVEATEAMQGMLNKYVPGYYDKPLPQSHLEKYVSSMGSKTAVYKLISTSITAKENEAKPAHMFYQGRTIGSERQ</sequence>
<comment type="caution">
    <text evidence="1">The sequence shown here is derived from an EMBL/GenBank/DDBJ whole genome shotgun (WGS) entry which is preliminary data.</text>
</comment>
<dbReference type="AlphaFoldDB" id="A0A3D9RTY2"/>